<evidence type="ECO:0000256" key="4">
    <source>
        <dbReference type="SAM" id="MobiDB-lite"/>
    </source>
</evidence>
<dbReference type="GO" id="GO:0043041">
    <property type="term" value="P:amino acid activation for nonribosomal peptide biosynthetic process"/>
    <property type="evidence" value="ECO:0007669"/>
    <property type="project" value="TreeGrafter"/>
</dbReference>
<dbReference type="Pfam" id="PF13193">
    <property type="entry name" value="AMP-binding_C"/>
    <property type="match status" value="1"/>
</dbReference>
<evidence type="ECO:0000313" key="7">
    <source>
        <dbReference type="Proteomes" id="UP000640052"/>
    </source>
</evidence>
<evidence type="ECO:0000256" key="1">
    <source>
        <dbReference type="ARBA" id="ARBA00001957"/>
    </source>
</evidence>
<dbReference type="Gene3D" id="3.40.50.12780">
    <property type="entry name" value="N-terminal domain of ligase-like"/>
    <property type="match status" value="1"/>
</dbReference>
<evidence type="ECO:0000256" key="2">
    <source>
        <dbReference type="ARBA" id="ARBA00022450"/>
    </source>
</evidence>
<dbReference type="Gene3D" id="3.30.559.30">
    <property type="entry name" value="Nonribosomal peptide synthetase, condensation domain"/>
    <property type="match status" value="1"/>
</dbReference>
<dbReference type="GO" id="GO:0031177">
    <property type="term" value="F:phosphopantetheine binding"/>
    <property type="evidence" value="ECO:0007669"/>
    <property type="project" value="TreeGrafter"/>
</dbReference>
<dbReference type="InterPro" id="IPR009081">
    <property type="entry name" value="PP-bd_ACP"/>
</dbReference>
<dbReference type="InterPro" id="IPR025110">
    <property type="entry name" value="AMP-bd_C"/>
</dbReference>
<dbReference type="PANTHER" id="PTHR45527">
    <property type="entry name" value="NONRIBOSOMAL PEPTIDE SYNTHETASE"/>
    <property type="match status" value="1"/>
</dbReference>
<dbReference type="Proteomes" id="UP000640052">
    <property type="component" value="Unassembled WGS sequence"/>
</dbReference>
<sequence length="1229" mass="130850">MSDSGLVTLALPHQEASWLADRLAGSAGRHLYAALRLHGTLDTDSLAAALTTVAARYPALRQTFHWTDGHLVTRPLPPGPASLTVTGPDIDCDSQAARDVCAPFDLAHGPLLRAHLYRAGQSGNLLVLTGHPIACDAETLAALANDLSLTYEAITDGRTIPDGLPSEARPTGGPSTSSTARPDRGPSAGSTAPPAGGPSASSKKGGWVGDPPHPMDTTENPRRTPSSLPAEDRLSGAPLLINWPSGRPRRARPSGPATTLRTRLKATLADRAAQLATDLEVERSTVLLAALRCLLTRHTRQPDLLIGTSVTPEGSPGPEDEVLPIRNDLTSHLSFRTVVRHEAEALESAGTRRVPLLSLASALHTESDLTAGPIVQVAYSYHPREQPDRRWGGLPAETVQLDLPESAYELAIRASETDEGLSMAWDHAVAVINRHTAQELADRFEILLTGALDDPDQPISALPYLTDHDQRERAARERGPHAATPASMVDLVDRWVELTPEAVAVRFGADQRTYRQLAEDSDAIAAGLTLAPESRIGVMLPRSADLPAVLLAVAKAGHVCVPLDPTHPPERLAHVITDARVAALLVETGTDLSAIAADVLVLHPGDLKRGTPEARPRRPLPGGLAYVLYTSGSTGPPKGVAVTHGGLANCLAATRRLMDYRPGQRLLAVTTISFDIAMLEIFLPLVSGGETILATTKEARDGEALQAALRRWRPHVVQATPLTWQMLFLCGWTGDPDLVVSCGGDVVTPALAARLIACVRTLWHTYGPTETSLYTACQIVEPGPQPPVVPVGGPIDGTYFRLLDDRLRPVPPGVIGELCIGGAGLARGYVGQPELTATRFVPDPDGDGERLYRTGDLARWRSDGRLELHGRNDRQVKIRGHRIEPGEIESVLFGHPEVALAAAVVTGDRSEARQIIAYVQVRSEAAAGRVLNELPGYVRERLPEVMVPAAYGVVDPMPVRTNGKVDRTALARLKPPQAGRRPPAPADEVAAWIVRTWSKVLGLRNLSSDDFLALGGNLRHAATVQELAARELGIRLPLGSFAETPTIEALARRLRQARLADTAREPSSLRWLRGGEEPALVFAVAGSAPVPYAEDLAGIPDTKWPVALLTVKEEPAGPEAADLARLPAAEGTVLVGVGDDVGPALRLSLVFQRETGIAVGVLAIDAPPPDPHLLARHRGSLGYACVSGPGEWLADWRRAAPRGLVGARILSGRHEDVARRLAALAAALG</sequence>
<comment type="cofactor">
    <cofactor evidence="1">
        <name>pantetheine 4'-phosphate</name>
        <dbReference type="ChEBI" id="CHEBI:47942"/>
    </cofactor>
</comment>
<dbReference type="InterPro" id="IPR001242">
    <property type="entry name" value="Condensation_dom"/>
</dbReference>
<keyword evidence="2" id="KW-0596">Phosphopantetheine</keyword>
<dbReference type="GO" id="GO:0003824">
    <property type="term" value="F:catalytic activity"/>
    <property type="evidence" value="ECO:0007669"/>
    <property type="project" value="InterPro"/>
</dbReference>
<accession>A0A919QM43</accession>
<dbReference type="Pfam" id="PF00501">
    <property type="entry name" value="AMP-binding"/>
    <property type="match status" value="1"/>
</dbReference>
<organism evidence="6 7">
    <name type="scientific">Acrocarpospora phusangensis</name>
    <dbReference type="NCBI Taxonomy" id="1070424"/>
    <lineage>
        <taxon>Bacteria</taxon>
        <taxon>Bacillati</taxon>
        <taxon>Actinomycetota</taxon>
        <taxon>Actinomycetes</taxon>
        <taxon>Streptosporangiales</taxon>
        <taxon>Streptosporangiaceae</taxon>
        <taxon>Acrocarpospora</taxon>
    </lineage>
</organism>
<name>A0A919QM43_9ACTN</name>
<feature type="domain" description="Carrier" evidence="5">
    <location>
        <begin position="984"/>
        <end position="1058"/>
    </location>
</feature>
<protein>
    <recommendedName>
        <fullName evidence="5">Carrier domain-containing protein</fullName>
    </recommendedName>
</protein>
<dbReference type="InterPro" id="IPR036736">
    <property type="entry name" value="ACP-like_sf"/>
</dbReference>
<keyword evidence="3" id="KW-0597">Phosphoprotein</keyword>
<dbReference type="Pfam" id="PF00668">
    <property type="entry name" value="Condensation"/>
    <property type="match status" value="2"/>
</dbReference>
<evidence type="ECO:0000259" key="5">
    <source>
        <dbReference type="PROSITE" id="PS50075"/>
    </source>
</evidence>
<dbReference type="Gene3D" id="3.40.50.1820">
    <property type="entry name" value="alpha/beta hydrolase"/>
    <property type="match status" value="1"/>
</dbReference>
<dbReference type="Gene3D" id="3.30.559.10">
    <property type="entry name" value="Chloramphenicol acetyltransferase-like domain"/>
    <property type="match status" value="1"/>
</dbReference>
<feature type="region of interest" description="Disordered" evidence="4">
    <location>
        <begin position="157"/>
        <end position="259"/>
    </location>
</feature>
<dbReference type="PANTHER" id="PTHR45527:SF1">
    <property type="entry name" value="FATTY ACID SYNTHASE"/>
    <property type="match status" value="1"/>
</dbReference>
<dbReference type="InterPro" id="IPR010071">
    <property type="entry name" value="AA_adenyl_dom"/>
</dbReference>
<dbReference type="PROSITE" id="PS00455">
    <property type="entry name" value="AMP_BINDING"/>
    <property type="match status" value="1"/>
</dbReference>
<dbReference type="SUPFAM" id="SSF47336">
    <property type="entry name" value="ACP-like"/>
    <property type="match status" value="1"/>
</dbReference>
<evidence type="ECO:0000313" key="6">
    <source>
        <dbReference type="EMBL" id="GIH28765.1"/>
    </source>
</evidence>
<comment type="caution">
    <text evidence="6">The sequence shown here is derived from an EMBL/GenBank/DDBJ whole genome shotgun (WGS) entry which is preliminary data.</text>
</comment>
<dbReference type="InterPro" id="IPR000873">
    <property type="entry name" value="AMP-dep_synth/lig_dom"/>
</dbReference>
<dbReference type="NCBIfam" id="TIGR01733">
    <property type="entry name" value="AA-adenyl-dom"/>
    <property type="match status" value="1"/>
</dbReference>
<gene>
    <name evidence="6" type="ORF">Aph01nite_70750</name>
</gene>
<dbReference type="Gene3D" id="3.30.300.30">
    <property type="match status" value="1"/>
</dbReference>
<keyword evidence="7" id="KW-1185">Reference proteome</keyword>
<dbReference type="PROSITE" id="PS50075">
    <property type="entry name" value="CARRIER"/>
    <property type="match status" value="1"/>
</dbReference>
<evidence type="ECO:0000256" key="3">
    <source>
        <dbReference type="ARBA" id="ARBA00022553"/>
    </source>
</evidence>
<dbReference type="InterPro" id="IPR045851">
    <property type="entry name" value="AMP-bd_C_sf"/>
</dbReference>
<proteinExistence type="predicted"/>
<dbReference type="InterPro" id="IPR023213">
    <property type="entry name" value="CAT-like_dom_sf"/>
</dbReference>
<dbReference type="InterPro" id="IPR029058">
    <property type="entry name" value="AB_hydrolase_fold"/>
</dbReference>
<dbReference type="InterPro" id="IPR020845">
    <property type="entry name" value="AMP-binding_CS"/>
</dbReference>
<dbReference type="InterPro" id="IPR042099">
    <property type="entry name" value="ANL_N_sf"/>
</dbReference>
<reference evidence="6" key="1">
    <citation type="submission" date="2021-01" db="EMBL/GenBank/DDBJ databases">
        <title>Whole genome shotgun sequence of Acrocarpospora phusangensis NBRC 108782.</title>
        <authorList>
            <person name="Komaki H."/>
            <person name="Tamura T."/>
        </authorList>
    </citation>
    <scope>NUCLEOTIDE SEQUENCE</scope>
    <source>
        <strain evidence="6">NBRC 108782</strain>
    </source>
</reference>
<feature type="compositionally biased region" description="Low complexity" evidence="4">
    <location>
        <begin position="185"/>
        <end position="205"/>
    </location>
</feature>
<dbReference type="EMBL" id="BOOA01000094">
    <property type="protein sequence ID" value="GIH28765.1"/>
    <property type="molecule type" value="Genomic_DNA"/>
</dbReference>
<dbReference type="AlphaFoldDB" id="A0A919QM43"/>
<dbReference type="GO" id="GO:0044550">
    <property type="term" value="P:secondary metabolite biosynthetic process"/>
    <property type="evidence" value="ECO:0007669"/>
    <property type="project" value="TreeGrafter"/>
</dbReference>
<dbReference type="SUPFAM" id="SSF56801">
    <property type="entry name" value="Acetyl-CoA synthetase-like"/>
    <property type="match status" value="1"/>
</dbReference>
<dbReference type="GO" id="GO:0005737">
    <property type="term" value="C:cytoplasm"/>
    <property type="evidence" value="ECO:0007669"/>
    <property type="project" value="TreeGrafter"/>
</dbReference>
<dbReference type="GO" id="GO:0008610">
    <property type="term" value="P:lipid biosynthetic process"/>
    <property type="evidence" value="ECO:0007669"/>
    <property type="project" value="UniProtKB-ARBA"/>
</dbReference>
<dbReference type="Pfam" id="PF00550">
    <property type="entry name" value="PP-binding"/>
    <property type="match status" value="1"/>
</dbReference>
<dbReference type="FunFam" id="2.30.38.10:FF:000001">
    <property type="entry name" value="Non-ribosomal peptide synthetase PvdI"/>
    <property type="match status" value="1"/>
</dbReference>
<dbReference type="SUPFAM" id="SSF52777">
    <property type="entry name" value="CoA-dependent acyltransferases"/>
    <property type="match status" value="2"/>
</dbReference>